<gene>
    <name evidence="1" type="primary">NHP2L1_2</name>
    <name evidence="1" type="ORF">KIN20_022004</name>
</gene>
<accession>A0AAD5NBC7</accession>
<proteinExistence type="predicted"/>
<feature type="non-terminal residue" evidence="1">
    <location>
        <position position="55"/>
    </location>
</feature>
<dbReference type="Proteomes" id="UP001196413">
    <property type="component" value="Unassembled WGS sequence"/>
</dbReference>
<evidence type="ECO:0000313" key="2">
    <source>
        <dbReference type="Proteomes" id="UP001196413"/>
    </source>
</evidence>
<name>A0AAD5NBC7_PARTN</name>
<comment type="caution">
    <text evidence="1">The sequence shown here is derived from an EMBL/GenBank/DDBJ whole genome shotgun (WGS) entry which is preliminary data.</text>
</comment>
<reference evidence="1" key="1">
    <citation type="submission" date="2021-06" db="EMBL/GenBank/DDBJ databases">
        <title>Parelaphostrongylus tenuis whole genome reference sequence.</title>
        <authorList>
            <person name="Garwood T.J."/>
            <person name="Larsen P.A."/>
            <person name="Fountain-Jones N.M."/>
            <person name="Garbe J.R."/>
            <person name="Macchietto M.G."/>
            <person name="Kania S.A."/>
            <person name="Gerhold R.W."/>
            <person name="Richards J.E."/>
            <person name="Wolf T.M."/>
        </authorList>
    </citation>
    <scope>NUCLEOTIDE SEQUENCE</scope>
    <source>
        <strain evidence="1">MNPRO001-30</strain>
        <tissue evidence="1">Meninges</tissue>
    </source>
</reference>
<keyword evidence="2" id="KW-1185">Reference proteome</keyword>
<evidence type="ECO:0000313" key="1">
    <source>
        <dbReference type="EMBL" id="KAJ1362459.1"/>
    </source>
</evidence>
<dbReference type="EMBL" id="JAHQIW010004450">
    <property type="protein sequence ID" value="KAJ1362459.1"/>
    <property type="molecule type" value="Genomic_DNA"/>
</dbReference>
<sequence length="55" mass="6113">MIMIQNSAFNRALNNPPWINVLYKCTVNNPQQHALEQAAVLGIGNARSLATMFNL</sequence>
<dbReference type="AlphaFoldDB" id="A0AAD5NBC7"/>
<protein>
    <submittedName>
        <fullName evidence="1">NHP2-like protein 1</fullName>
    </submittedName>
</protein>
<organism evidence="1 2">
    <name type="scientific">Parelaphostrongylus tenuis</name>
    <name type="common">Meningeal worm</name>
    <dbReference type="NCBI Taxonomy" id="148309"/>
    <lineage>
        <taxon>Eukaryota</taxon>
        <taxon>Metazoa</taxon>
        <taxon>Ecdysozoa</taxon>
        <taxon>Nematoda</taxon>
        <taxon>Chromadorea</taxon>
        <taxon>Rhabditida</taxon>
        <taxon>Rhabditina</taxon>
        <taxon>Rhabditomorpha</taxon>
        <taxon>Strongyloidea</taxon>
        <taxon>Metastrongylidae</taxon>
        <taxon>Parelaphostrongylus</taxon>
    </lineage>
</organism>